<protein>
    <submittedName>
        <fullName evidence="6">YteA family regulatory protein</fullName>
    </submittedName>
</protein>
<dbReference type="InterPro" id="IPR014240">
    <property type="entry name" value="YteA"/>
</dbReference>
<keyword evidence="2" id="KW-0863">Zinc-finger</keyword>
<dbReference type="EMBL" id="JAFBEE010000005">
    <property type="protein sequence ID" value="MBM7614530.1"/>
    <property type="molecule type" value="Genomic_DNA"/>
</dbReference>
<dbReference type="Pfam" id="PF01258">
    <property type="entry name" value="zf-dskA_traR"/>
    <property type="match status" value="1"/>
</dbReference>
<organism evidence="6 7">
    <name type="scientific">Alkaliphilus hydrothermalis</name>
    <dbReference type="NCBI Taxonomy" id="1482730"/>
    <lineage>
        <taxon>Bacteria</taxon>
        <taxon>Bacillati</taxon>
        <taxon>Bacillota</taxon>
        <taxon>Clostridia</taxon>
        <taxon>Peptostreptococcales</taxon>
        <taxon>Natronincolaceae</taxon>
        <taxon>Alkaliphilus</taxon>
    </lineage>
</organism>
<dbReference type="PROSITE" id="PS51128">
    <property type="entry name" value="ZF_DKSA_2"/>
    <property type="match status" value="1"/>
</dbReference>
<dbReference type="PANTHER" id="PTHR33823:SF4">
    <property type="entry name" value="GENERAL STRESS PROTEIN 16O"/>
    <property type="match status" value="1"/>
</dbReference>
<evidence type="ECO:0000256" key="1">
    <source>
        <dbReference type="ARBA" id="ARBA00022723"/>
    </source>
</evidence>
<accession>A0ABS2NNM2</accession>
<dbReference type="SUPFAM" id="SSF109635">
    <property type="entry name" value="DnaK suppressor protein DksA, alpha-hairpin domain"/>
    <property type="match status" value="1"/>
</dbReference>
<evidence type="ECO:0000256" key="4">
    <source>
        <dbReference type="PROSITE-ProRule" id="PRU00510"/>
    </source>
</evidence>
<gene>
    <name evidence="6" type="ORF">JOC73_001042</name>
</gene>
<comment type="caution">
    <text evidence="6">The sequence shown here is derived from an EMBL/GenBank/DDBJ whole genome shotgun (WGS) entry which is preliminary data.</text>
</comment>
<feature type="domain" description="Zinc finger DksA/TraR C4-type" evidence="5">
    <location>
        <begin position="88"/>
        <end position="120"/>
    </location>
</feature>
<dbReference type="InterPro" id="IPR037187">
    <property type="entry name" value="DnaK_N"/>
</dbReference>
<dbReference type="InterPro" id="IPR000962">
    <property type="entry name" value="Znf_DskA_TraR"/>
</dbReference>
<dbReference type="PROSITE" id="PS01102">
    <property type="entry name" value="ZF_DKSA_1"/>
    <property type="match status" value="1"/>
</dbReference>
<reference evidence="6 7" key="1">
    <citation type="submission" date="2021-01" db="EMBL/GenBank/DDBJ databases">
        <title>Genomic Encyclopedia of Type Strains, Phase IV (KMG-IV): sequencing the most valuable type-strain genomes for metagenomic binning, comparative biology and taxonomic classification.</title>
        <authorList>
            <person name="Goeker M."/>
        </authorList>
    </citation>
    <scope>NUCLEOTIDE SEQUENCE [LARGE SCALE GENOMIC DNA]</scope>
    <source>
        <strain evidence="6 7">DSM 25890</strain>
    </source>
</reference>
<evidence type="ECO:0000256" key="3">
    <source>
        <dbReference type="ARBA" id="ARBA00022833"/>
    </source>
</evidence>
<feature type="zinc finger region" description="dksA C4-type" evidence="4">
    <location>
        <begin position="93"/>
        <end position="117"/>
    </location>
</feature>
<dbReference type="RefSeq" id="WP_204400853.1">
    <property type="nucleotide sequence ID" value="NZ_JAFBEE010000005.1"/>
</dbReference>
<dbReference type="InterPro" id="IPR020458">
    <property type="entry name" value="Znf_DskA_TraR_CS"/>
</dbReference>
<dbReference type="SUPFAM" id="SSF57716">
    <property type="entry name" value="Glucocorticoid receptor-like (DNA-binding domain)"/>
    <property type="match status" value="1"/>
</dbReference>
<dbReference type="Gene3D" id="1.20.120.910">
    <property type="entry name" value="DksA, coiled-coil domain"/>
    <property type="match status" value="1"/>
</dbReference>
<evidence type="ECO:0000259" key="5">
    <source>
        <dbReference type="Pfam" id="PF01258"/>
    </source>
</evidence>
<keyword evidence="1" id="KW-0479">Metal-binding</keyword>
<evidence type="ECO:0000256" key="2">
    <source>
        <dbReference type="ARBA" id="ARBA00022771"/>
    </source>
</evidence>
<dbReference type="PANTHER" id="PTHR33823">
    <property type="entry name" value="RNA POLYMERASE-BINDING TRANSCRIPTION FACTOR DKSA-RELATED"/>
    <property type="match status" value="1"/>
</dbReference>
<evidence type="ECO:0000313" key="7">
    <source>
        <dbReference type="Proteomes" id="UP001314796"/>
    </source>
</evidence>
<sequence>MNPQKLEHFKKRLLDEKKEVMETLERMEEHHGTHASLREYTEELSAYDNHPADLGTEMFMVEMQNNLENNEKYRVREIERALEKMDNGTYGECDICGSHIDEDRLEIMPEAHICIACADKKLPMDAFNADRGRPVEEELLYPPFERTNMDGEDYTGFDGEDSYQAVAKYNQVKNDPSEEGINMMGVYDVHPVGTVEETDEITELEYYNQLYTGDMDRKFHSNASIKLEDVKKSYKERD</sequence>
<evidence type="ECO:0000313" key="6">
    <source>
        <dbReference type="EMBL" id="MBM7614530.1"/>
    </source>
</evidence>
<keyword evidence="7" id="KW-1185">Reference proteome</keyword>
<dbReference type="Proteomes" id="UP001314796">
    <property type="component" value="Unassembled WGS sequence"/>
</dbReference>
<keyword evidence="3" id="KW-0862">Zinc</keyword>
<dbReference type="NCBIfam" id="TIGR02890">
    <property type="entry name" value="bacill_yteA"/>
    <property type="match status" value="1"/>
</dbReference>
<name>A0ABS2NNM2_9FIRM</name>
<proteinExistence type="predicted"/>